<evidence type="ECO:0000256" key="2">
    <source>
        <dbReference type="SAM" id="Phobius"/>
    </source>
</evidence>
<sequence length="397" mass="39825">MTSLFSTRRRAEEFARAVDGVVLRPAVEPDPGLQPLLAVATALRSQAPAAPRADLVADLRARLLLEADEVLVPGAALVLPVRQRPRERRLAAAASVVIVLGSTAGVAVAAQSALPGDALYPVKRGIEQAQAGLSTSPAGKGRDLLSAAGDRLDEVEGLLAQDDPTSAPQIPGVLEDFTAQAGEGADLLLGSYAETRDPASVAAVRTFAADGITMLEQLSETAPPEAQDELAAAALALGDIDARAVQACSGCADLPELQVPPMFRAAADVDRTLARLSPTDLAGLDNSHPVVVQRGHTGTTEPDAPATGAAGGTDAATAPQGSTAGSGGDTSSGGALSGDTDVSKAGDDPVTKVKKTVEDTVDDTVDGVGGVVGDVTSGLGDATATLLPDPGTGDLLP</sequence>
<accession>A0A7G9R6M5</accession>
<proteinExistence type="predicted"/>
<keyword evidence="2" id="KW-1133">Transmembrane helix</keyword>
<feature type="domain" description="DUF5667" evidence="3">
    <location>
        <begin position="113"/>
        <end position="224"/>
    </location>
</feature>
<name>A0A7G9R6M5_9ACTN</name>
<dbReference type="EMBL" id="CP060713">
    <property type="protein sequence ID" value="QNN51250.1"/>
    <property type="molecule type" value="Genomic_DNA"/>
</dbReference>
<keyword evidence="2" id="KW-0472">Membrane</keyword>
<feature type="region of interest" description="Disordered" evidence="1">
    <location>
        <begin position="279"/>
        <end position="397"/>
    </location>
</feature>
<evidence type="ECO:0000313" key="5">
    <source>
        <dbReference type="Proteomes" id="UP000515947"/>
    </source>
</evidence>
<feature type="transmembrane region" description="Helical" evidence="2">
    <location>
        <begin position="90"/>
        <end position="114"/>
    </location>
</feature>
<dbReference type="AlphaFoldDB" id="A0A7G9R6M5"/>
<dbReference type="RefSeq" id="WP_187577090.1">
    <property type="nucleotide sequence ID" value="NZ_CP060713.1"/>
</dbReference>
<feature type="compositionally biased region" description="Low complexity" evidence="1">
    <location>
        <begin position="297"/>
        <end position="323"/>
    </location>
</feature>
<evidence type="ECO:0000256" key="1">
    <source>
        <dbReference type="SAM" id="MobiDB-lite"/>
    </source>
</evidence>
<keyword evidence="2" id="KW-0812">Transmembrane</keyword>
<organism evidence="4 5">
    <name type="scientific">Nocardioides mesophilus</name>
    <dbReference type="NCBI Taxonomy" id="433659"/>
    <lineage>
        <taxon>Bacteria</taxon>
        <taxon>Bacillati</taxon>
        <taxon>Actinomycetota</taxon>
        <taxon>Actinomycetes</taxon>
        <taxon>Propionibacteriales</taxon>
        <taxon>Nocardioidaceae</taxon>
        <taxon>Nocardioides</taxon>
    </lineage>
</organism>
<gene>
    <name evidence="4" type="ORF">H9L09_11430</name>
</gene>
<feature type="compositionally biased region" description="Low complexity" evidence="1">
    <location>
        <begin position="385"/>
        <end position="397"/>
    </location>
</feature>
<dbReference type="InterPro" id="IPR043725">
    <property type="entry name" value="DUF5667"/>
</dbReference>
<dbReference type="Pfam" id="PF18915">
    <property type="entry name" value="DUF5667"/>
    <property type="match status" value="1"/>
</dbReference>
<keyword evidence="5" id="KW-1185">Reference proteome</keyword>
<protein>
    <recommendedName>
        <fullName evidence="3">DUF5667 domain-containing protein</fullName>
    </recommendedName>
</protein>
<dbReference type="KEGG" id="nmes:H9L09_11430"/>
<feature type="compositionally biased region" description="Basic and acidic residues" evidence="1">
    <location>
        <begin position="341"/>
        <end position="358"/>
    </location>
</feature>
<dbReference type="Proteomes" id="UP000515947">
    <property type="component" value="Chromosome"/>
</dbReference>
<reference evidence="4 5" key="1">
    <citation type="submission" date="2020-08" db="EMBL/GenBank/DDBJ databases">
        <title>Genome sequence of Nocardioides mesophilus KACC 16243T.</title>
        <authorList>
            <person name="Hyun D.-W."/>
            <person name="Bae J.-W."/>
        </authorList>
    </citation>
    <scope>NUCLEOTIDE SEQUENCE [LARGE SCALE GENOMIC DNA]</scope>
    <source>
        <strain evidence="4 5">KACC 16243</strain>
    </source>
</reference>
<evidence type="ECO:0000259" key="3">
    <source>
        <dbReference type="Pfam" id="PF18915"/>
    </source>
</evidence>
<evidence type="ECO:0000313" key="4">
    <source>
        <dbReference type="EMBL" id="QNN51250.1"/>
    </source>
</evidence>